<dbReference type="RefSeq" id="WP_157400602.1">
    <property type="nucleotide sequence ID" value="NZ_WSEL01000009.1"/>
</dbReference>
<accession>A0A6N8J2Y2</accession>
<proteinExistence type="predicted"/>
<evidence type="ECO:0000313" key="2">
    <source>
        <dbReference type="Proteomes" id="UP000469385"/>
    </source>
</evidence>
<organism evidence="1 2">
    <name type="scientific">Ramlibacter pinisoli</name>
    <dbReference type="NCBI Taxonomy" id="2682844"/>
    <lineage>
        <taxon>Bacteria</taxon>
        <taxon>Pseudomonadati</taxon>
        <taxon>Pseudomonadota</taxon>
        <taxon>Betaproteobacteria</taxon>
        <taxon>Burkholderiales</taxon>
        <taxon>Comamonadaceae</taxon>
        <taxon>Ramlibacter</taxon>
    </lineage>
</organism>
<dbReference type="Gene3D" id="3.40.190.10">
    <property type="entry name" value="Periplasmic binding protein-like II"/>
    <property type="match status" value="2"/>
</dbReference>
<evidence type="ECO:0000313" key="1">
    <source>
        <dbReference type="EMBL" id="MVQ32670.1"/>
    </source>
</evidence>
<dbReference type="AlphaFoldDB" id="A0A6N8J2Y2"/>
<dbReference type="Pfam" id="PF12974">
    <property type="entry name" value="Phosphonate-bd"/>
    <property type="match status" value="1"/>
</dbReference>
<comment type="caution">
    <text evidence="1">The sequence shown here is derived from an EMBL/GenBank/DDBJ whole genome shotgun (WGS) entry which is preliminary data.</text>
</comment>
<dbReference type="Proteomes" id="UP000469385">
    <property type="component" value="Unassembled WGS sequence"/>
</dbReference>
<dbReference type="PANTHER" id="PTHR35841:SF1">
    <property type="entry name" value="PHOSPHONATES-BINDING PERIPLASMIC PROTEIN"/>
    <property type="match status" value="1"/>
</dbReference>
<dbReference type="EMBL" id="WSEL01000009">
    <property type="protein sequence ID" value="MVQ32670.1"/>
    <property type="molecule type" value="Genomic_DNA"/>
</dbReference>
<reference evidence="1 2" key="1">
    <citation type="submission" date="2019-12" db="EMBL/GenBank/DDBJ databases">
        <authorList>
            <person name="Huq M.A."/>
        </authorList>
    </citation>
    <scope>NUCLEOTIDE SEQUENCE [LARGE SCALE GENOMIC DNA]</scope>
    <source>
        <strain evidence="1 2">MAH-25</strain>
    </source>
</reference>
<dbReference type="PANTHER" id="PTHR35841">
    <property type="entry name" value="PHOSPHONATES-BINDING PERIPLASMIC PROTEIN"/>
    <property type="match status" value="1"/>
</dbReference>
<name>A0A6N8J2Y2_9BURK</name>
<gene>
    <name evidence="1" type="ORF">GON04_24655</name>
</gene>
<keyword evidence="2" id="KW-1185">Reference proteome</keyword>
<protein>
    <submittedName>
        <fullName evidence="1">PhnD/SsuA/transferrin family substrate-binding protein</fullName>
    </submittedName>
</protein>
<sequence length="265" mass="28053">MPVANARMYSATPAGKAAWHRILRWALDEAGLPWEVIDHDAPAPLSALWARDDLGLALMCGLPFARRQPPAQLVAAPIPSPGRYGGRPVYCTDIVVRAGAPYRVLQDTFGGVAGYTLADSLSGGVAFNLHLQPFRSARRPRLYARTVGGLVNARGVIDALAAGTIDVGPLDSWYHDQLRRQDPAFAARVRTVATTAWRPLPPFVATAPLAAGELDAVRAALHAATQAPELAADCALLLLAGFAAPPARDYAALADPGPLTAFEDL</sequence>